<evidence type="ECO:0000313" key="1">
    <source>
        <dbReference type="EMBL" id="MPC50142.1"/>
    </source>
</evidence>
<organism evidence="1 2">
    <name type="scientific">Portunus trituberculatus</name>
    <name type="common">Swimming crab</name>
    <name type="synonym">Neptunus trituberculatus</name>
    <dbReference type="NCBI Taxonomy" id="210409"/>
    <lineage>
        <taxon>Eukaryota</taxon>
        <taxon>Metazoa</taxon>
        <taxon>Ecdysozoa</taxon>
        <taxon>Arthropoda</taxon>
        <taxon>Crustacea</taxon>
        <taxon>Multicrustacea</taxon>
        <taxon>Malacostraca</taxon>
        <taxon>Eumalacostraca</taxon>
        <taxon>Eucarida</taxon>
        <taxon>Decapoda</taxon>
        <taxon>Pleocyemata</taxon>
        <taxon>Brachyura</taxon>
        <taxon>Eubrachyura</taxon>
        <taxon>Portunoidea</taxon>
        <taxon>Portunidae</taxon>
        <taxon>Portuninae</taxon>
        <taxon>Portunus</taxon>
    </lineage>
</organism>
<name>A0A5B7FUB2_PORTR</name>
<proteinExistence type="predicted"/>
<reference evidence="1 2" key="1">
    <citation type="submission" date="2019-05" db="EMBL/GenBank/DDBJ databases">
        <title>Another draft genome of Portunus trituberculatus and its Hox gene families provides insights of decapod evolution.</title>
        <authorList>
            <person name="Jeong J.-H."/>
            <person name="Song I."/>
            <person name="Kim S."/>
            <person name="Choi T."/>
            <person name="Kim D."/>
            <person name="Ryu S."/>
            <person name="Kim W."/>
        </authorList>
    </citation>
    <scope>NUCLEOTIDE SEQUENCE [LARGE SCALE GENOMIC DNA]</scope>
    <source>
        <tissue evidence="1">Muscle</tissue>
    </source>
</reference>
<comment type="caution">
    <text evidence="1">The sequence shown here is derived from an EMBL/GenBank/DDBJ whole genome shotgun (WGS) entry which is preliminary data.</text>
</comment>
<evidence type="ECO:0000313" key="2">
    <source>
        <dbReference type="Proteomes" id="UP000324222"/>
    </source>
</evidence>
<keyword evidence="2" id="KW-1185">Reference proteome</keyword>
<sequence>MERPHTLQRVKEEDKVMRVPSVENKIAERTKFVYGFKQEKLISRAAGAISKGQAHKFPRLLLTIFLTKMAAQYTASES</sequence>
<dbReference type="Proteomes" id="UP000324222">
    <property type="component" value="Unassembled WGS sequence"/>
</dbReference>
<dbReference type="AlphaFoldDB" id="A0A5B7FUB2"/>
<gene>
    <name evidence="1" type="ORF">E2C01_043964</name>
</gene>
<protein>
    <submittedName>
        <fullName evidence="1">Uncharacterized protein</fullName>
    </submittedName>
</protein>
<dbReference type="EMBL" id="VSRR010009304">
    <property type="protein sequence ID" value="MPC50142.1"/>
    <property type="molecule type" value="Genomic_DNA"/>
</dbReference>
<accession>A0A5B7FUB2</accession>